<proteinExistence type="predicted"/>
<sequence>MEDRSRSVRPGRDVLPGLRGRCGGRRSEGNEIWPRHIAGEQHEVWAASGRPAETHHLLKRGPASPEPTSLGSPLQPADRLEQRIRCLFQRGLDLRRPCASAVPIRHQGERPSLLQLLPVPCQGPLQGRRQVLRKGPVHHEDGLARRLACRGLHAPQQFSQPGSQGGRACHLRDLATREEPHNARELRRRHAARHRDTGAGGGQRPWGSRIWSPGAPLRRGSGAGLRRTAHGPHEEEAGPASAQATKNPGSLHCQGILSLKDSLNTVHSEVEGRRSSRTGT</sequence>
<feature type="region of interest" description="Disordered" evidence="1">
    <location>
        <begin position="56"/>
        <end position="75"/>
    </location>
</feature>
<evidence type="ECO:0000256" key="1">
    <source>
        <dbReference type="SAM" id="MobiDB-lite"/>
    </source>
</evidence>
<dbReference type="EMBL" id="FOIJ01000016">
    <property type="protein sequence ID" value="SEU32193.1"/>
    <property type="molecule type" value="Genomic_DNA"/>
</dbReference>
<reference evidence="3" key="1">
    <citation type="submission" date="2016-10" db="EMBL/GenBank/DDBJ databases">
        <authorList>
            <person name="Varghese N."/>
            <person name="Submissions S."/>
        </authorList>
    </citation>
    <scope>NUCLEOTIDE SEQUENCE [LARGE SCALE GENOMIC DNA]</scope>
    <source>
        <strain evidence="3">DSM 16858</strain>
    </source>
</reference>
<feature type="compositionally biased region" description="Basic and acidic residues" evidence="1">
    <location>
        <begin position="174"/>
        <end position="185"/>
    </location>
</feature>
<protein>
    <submittedName>
        <fullName evidence="2">Uncharacterized protein</fullName>
    </submittedName>
</protein>
<dbReference type="Proteomes" id="UP000199181">
    <property type="component" value="Unassembled WGS sequence"/>
</dbReference>
<evidence type="ECO:0000313" key="3">
    <source>
        <dbReference type="Proteomes" id="UP000199181"/>
    </source>
</evidence>
<dbReference type="AlphaFoldDB" id="A0A1I0KZQ7"/>
<gene>
    <name evidence="2" type="ORF">SAMN05443639_116161</name>
</gene>
<feature type="region of interest" description="Disordered" evidence="1">
    <location>
        <begin position="174"/>
        <end position="253"/>
    </location>
</feature>
<feature type="compositionally biased region" description="Basic and acidic residues" evidence="1">
    <location>
        <begin position="1"/>
        <end position="12"/>
    </location>
</feature>
<name>A0A1I0KZQ7_9BACT</name>
<feature type="region of interest" description="Disordered" evidence="1">
    <location>
        <begin position="1"/>
        <end position="29"/>
    </location>
</feature>
<accession>A0A1I0KZQ7</accession>
<organism evidence="2 3">
    <name type="scientific">Stigmatella erecta</name>
    <dbReference type="NCBI Taxonomy" id="83460"/>
    <lineage>
        <taxon>Bacteria</taxon>
        <taxon>Pseudomonadati</taxon>
        <taxon>Myxococcota</taxon>
        <taxon>Myxococcia</taxon>
        <taxon>Myxococcales</taxon>
        <taxon>Cystobacterineae</taxon>
        <taxon>Archangiaceae</taxon>
        <taxon>Stigmatella</taxon>
    </lineage>
</organism>
<keyword evidence="3" id="KW-1185">Reference proteome</keyword>
<evidence type="ECO:0000313" key="2">
    <source>
        <dbReference type="EMBL" id="SEU32193.1"/>
    </source>
</evidence>